<dbReference type="EMBL" id="JADYXP020000004">
    <property type="protein sequence ID" value="KAL0127383.1"/>
    <property type="molecule type" value="Genomic_DNA"/>
</dbReference>
<evidence type="ECO:0000256" key="4">
    <source>
        <dbReference type="PIRSR" id="PIRSR000097-1"/>
    </source>
</evidence>
<sequence length="335" mass="37887">MIQVSSVILPTGQAMPMLGFGTWNAAGEELEAALDTALEIGYRLIDTATVYGNERIIGNVLKKWFDSGRIERSDLFIVTKVPPSGNRPGDIEKWLERSLSNLQLSYLDLYLIHTPFAYGDVEGELHPFNEKGEIIIDPDTDHLAIWSVMEKQVMEGRTKAIGLSNFNVAQIERILNHATLPVSNLQVEMHVYLQQSELLKFCQDHDISVTAYSPLGSRGFVENVIFKGDAVPKSLEDLTVQEIARKYEKSPAQILLKHIIQKGVIAIPKSTNSSRIKENFDLFDWELEAEDVEKLNDLDKGESGRICDFKFFKGCFHITYFHLNNFGLFPIFSFV</sequence>
<evidence type="ECO:0000256" key="5">
    <source>
        <dbReference type="PIRSR" id="PIRSR000097-2"/>
    </source>
</evidence>
<evidence type="ECO:0000256" key="2">
    <source>
        <dbReference type="ARBA" id="ARBA00022857"/>
    </source>
</evidence>
<evidence type="ECO:0000259" key="7">
    <source>
        <dbReference type="Pfam" id="PF00248"/>
    </source>
</evidence>
<dbReference type="InterPro" id="IPR023210">
    <property type="entry name" value="NADP_OxRdtase_dom"/>
</dbReference>
<comment type="caution">
    <text evidence="8">The sequence shown here is derived from an EMBL/GenBank/DDBJ whole genome shotgun (WGS) entry which is preliminary data.</text>
</comment>
<dbReference type="PANTHER" id="PTHR11732">
    <property type="entry name" value="ALDO/KETO REDUCTASE"/>
    <property type="match status" value="1"/>
</dbReference>
<dbReference type="PROSITE" id="PS00063">
    <property type="entry name" value="ALDOKETO_REDUCTASE_3"/>
    <property type="match status" value="1"/>
</dbReference>
<protein>
    <recommendedName>
        <fullName evidence="7">NADP-dependent oxidoreductase domain-containing protein</fullName>
    </recommendedName>
</protein>
<keyword evidence="2" id="KW-0521">NADP</keyword>
<dbReference type="Gene3D" id="3.20.20.100">
    <property type="entry name" value="NADP-dependent oxidoreductase domain"/>
    <property type="match status" value="1"/>
</dbReference>
<evidence type="ECO:0000256" key="1">
    <source>
        <dbReference type="ARBA" id="ARBA00007905"/>
    </source>
</evidence>
<dbReference type="AlphaFoldDB" id="A0AAW2GIJ0"/>
<organism evidence="8 9">
    <name type="scientific">Cardiocondyla obscurior</name>
    <dbReference type="NCBI Taxonomy" id="286306"/>
    <lineage>
        <taxon>Eukaryota</taxon>
        <taxon>Metazoa</taxon>
        <taxon>Ecdysozoa</taxon>
        <taxon>Arthropoda</taxon>
        <taxon>Hexapoda</taxon>
        <taxon>Insecta</taxon>
        <taxon>Pterygota</taxon>
        <taxon>Neoptera</taxon>
        <taxon>Endopterygota</taxon>
        <taxon>Hymenoptera</taxon>
        <taxon>Apocrita</taxon>
        <taxon>Aculeata</taxon>
        <taxon>Formicoidea</taxon>
        <taxon>Formicidae</taxon>
        <taxon>Myrmicinae</taxon>
        <taxon>Cardiocondyla</taxon>
    </lineage>
</organism>
<dbReference type="PIRSF" id="PIRSF000097">
    <property type="entry name" value="AKR"/>
    <property type="match status" value="1"/>
</dbReference>
<dbReference type="InterPro" id="IPR018170">
    <property type="entry name" value="Aldo/ket_reductase_CS"/>
</dbReference>
<feature type="site" description="Lowers pKa of active site Tyr" evidence="6">
    <location>
        <position position="80"/>
    </location>
</feature>
<dbReference type="SUPFAM" id="SSF51430">
    <property type="entry name" value="NAD(P)-linked oxidoreductase"/>
    <property type="match status" value="1"/>
</dbReference>
<evidence type="ECO:0000313" key="8">
    <source>
        <dbReference type="EMBL" id="KAL0127383.1"/>
    </source>
</evidence>
<evidence type="ECO:0000256" key="6">
    <source>
        <dbReference type="PIRSR" id="PIRSR000097-3"/>
    </source>
</evidence>
<comment type="similarity">
    <text evidence="1">Belongs to the aldo/keto reductase family.</text>
</comment>
<dbReference type="PRINTS" id="PR00069">
    <property type="entry name" value="ALDKETRDTASE"/>
</dbReference>
<dbReference type="Proteomes" id="UP001430953">
    <property type="component" value="Unassembled WGS sequence"/>
</dbReference>
<dbReference type="PROSITE" id="PS00062">
    <property type="entry name" value="ALDOKETO_REDUCTASE_2"/>
    <property type="match status" value="1"/>
</dbReference>
<keyword evidence="9" id="KW-1185">Reference proteome</keyword>
<feature type="binding site" evidence="5">
    <location>
        <position position="113"/>
    </location>
    <ligand>
        <name>substrate</name>
    </ligand>
</feature>
<feature type="domain" description="NADP-dependent oxidoreductase" evidence="7">
    <location>
        <begin position="18"/>
        <end position="299"/>
    </location>
</feature>
<evidence type="ECO:0000313" key="9">
    <source>
        <dbReference type="Proteomes" id="UP001430953"/>
    </source>
</evidence>
<reference evidence="8 9" key="1">
    <citation type="submission" date="2023-03" db="EMBL/GenBank/DDBJ databases">
        <title>High recombination rates correlate with genetic variation in Cardiocondyla obscurior ants.</title>
        <authorList>
            <person name="Errbii M."/>
        </authorList>
    </citation>
    <scope>NUCLEOTIDE SEQUENCE [LARGE SCALE GENOMIC DNA]</scope>
    <source>
        <strain evidence="8">Alpha-2009</strain>
        <tissue evidence="8">Whole body</tissue>
    </source>
</reference>
<gene>
    <name evidence="8" type="ORF">PUN28_005582</name>
</gene>
<dbReference type="GO" id="GO:0016491">
    <property type="term" value="F:oxidoreductase activity"/>
    <property type="evidence" value="ECO:0007669"/>
    <property type="project" value="UniProtKB-KW"/>
</dbReference>
<accession>A0AAW2GIJ0</accession>
<keyword evidence="3" id="KW-0560">Oxidoreductase</keyword>
<dbReference type="FunFam" id="3.20.20.100:FF:000006">
    <property type="entry name" value="Aldo-keto reductase family 1 member A1"/>
    <property type="match status" value="1"/>
</dbReference>
<proteinExistence type="inferred from homology"/>
<feature type="active site" description="Proton donor" evidence="4">
    <location>
        <position position="51"/>
    </location>
</feature>
<name>A0AAW2GIJ0_9HYME</name>
<evidence type="ECO:0000256" key="3">
    <source>
        <dbReference type="ARBA" id="ARBA00023002"/>
    </source>
</evidence>
<dbReference type="InterPro" id="IPR020471">
    <property type="entry name" value="AKR"/>
</dbReference>
<dbReference type="PROSITE" id="PS00798">
    <property type="entry name" value="ALDOKETO_REDUCTASE_1"/>
    <property type="match status" value="1"/>
</dbReference>
<dbReference type="Pfam" id="PF00248">
    <property type="entry name" value="Aldo_ket_red"/>
    <property type="match status" value="1"/>
</dbReference>
<dbReference type="InterPro" id="IPR036812">
    <property type="entry name" value="NAD(P)_OxRdtase_dom_sf"/>
</dbReference>